<dbReference type="AlphaFoldDB" id="A0A937XFD5"/>
<keyword evidence="2 5" id="KW-0548">Nucleotidyltransferase</keyword>
<dbReference type="PANTHER" id="PTHR34388:SF1">
    <property type="entry name" value="DNA POLYMERASE III SUBUNIT DELTA"/>
    <property type="match status" value="1"/>
</dbReference>
<dbReference type="Proteomes" id="UP000779900">
    <property type="component" value="Unassembled WGS sequence"/>
</dbReference>
<dbReference type="GO" id="GO:0003887">
    <property type="term" value="F:DNA-directed DNA polymerase activity"/>
    <property type="evidence" value="ECO:0007669"/>
    <property type="project" value="UniProtKB-KW"/>
</dbReference>
<protein>
    <submittedName>
        <fullName evidence="5">DNA polymerase III subunit delta</fullName>
        <ecNumber evidence="5">2.7.7.7</ecNumber>
    </submittedName>
</protein>
<dbReference type="GO" id="GO:0009360">
    <property type="term" value="C:DNA polymerase III complex"/>
    <property type="evidence" value="ECO:0007669"/>
    <property type="project" value="TreeGrafter"/>
</dbReference>
<evidence type="ECO:0000256" key="3">
    <source>
        <dbReference type="ARBA" id="ARBA00022705"/>
    </source>
</evidence>
<dbReference type="InterPro" id="IPR005790">
    <property type="entry name" value="DNA_polIII_delta"/>
</dbReference>
<evidence type="ECO:0000313" key="5">
    <source>
        <dbReference type="EMBL" id="MBM3332147.1"/>
    </source>
</evidence>
<evidence type="ECO:0000256" key="2">
    <source>
        <dbReference type="ARBA" id="ARBA00022695"/>
    </source>
</evidence>
<organism evidence="5 6">
    <name type="scientific">candidate division WOR-3 bacterium</name>
    <dbReference type="NCBI Taxonomy" id="2052148"/>
    <lineage>
        <taxon>Bacteria</taxon>
        <taxon>Bacteria division WOR-3</taxon>
    </lineage>
</organism>
<dbReference type="GO" id="GO:0003677">
    <property type="term" value="F:DNA binding"/>
    <property type="evidence" value="ECO:0007669"/>
    <property type="project" value="InterPro"/>
</dbReference>
<evidence type="ECO:0000256" key="1">
    <source>
        <dbReference type="ARBA" id="ARBA00022679"/>
    </source>
</evidence>
<reference evidence="5" key="1">
    <citation type="submission" date="2019-03" db="EMBL/GenBank/DDBJ databases">
        <title>Lake Tanganyika Metagenome-Assembled Genomes (MAGs).</title>
        <authorList>
            <person name="Tran P."/>
        </authorList>
    </citation>
    <scope>NUCLEOTIDE SEQUENCE</scope>
    <source>
        <strain evidence="5">K_DeepCast_150m_m2_040</strain>
    </source>
</reference>
<dbReference type="EC" id="2.7.7.7" evidence="5"/>
<dbReference type="PANTHER" id="PTHR34388">
    <property type="entry name" value="DNA POLYMERASE III SUBUNIT DELTA"/>
    <property type="match status" value="1"/>
</dbReference>
<accession>A0A937XFD5</accession>
<keyword evidence="4" id="KW-0239">DNA-directed DNA polymerase</keyword>
<dbReference type="GO" id="GO:0006261">
    <property type="term" value="P:DNA-templated DNA replication"/>
    <property type="evidence" value="ECO:0007669"/>
    <property type="project" value="TreeGrafter"/>
</dbReference>
<proteinExistence type="predicted"/>
<dbReference type="Gene3D" id="1.10.8.60">
    <property type="match status" value="1"/>
</dbReference>
<keyword evidence="1 5" id="KW-0808">Transferase</keyword>
<comment type="caution">
    <text evidence="5">The sequence shown here is derived from an EMBL/GenBank/DDBJ whole genome shotgun (WGS) entry which is preliminary data.</text>
</comment>
<gene>
    <name evidence="5" type="primary">holA</name>
    <name evidence="5" type="ORF">FJY68_09935</name>
</gene>
<dbReference type="Gene3D" id="3.40.50.300">
    <property type="entry name" value="P-loop containing nucleotide triphosphate hydrolases"/>
    <property type="match status" value="1"/>
</dbReference>
<evidence type="ECO:0000313" key="6">
    <source>
        <dbReference type="Proteomes" id="UP000779900"/>
    </source>
</evidence>
<keyword evidence="3" id="KW-0235">DNA replication</keyword>
<dbReference type="NCBIfam" id="TIGR01128">
    <property type="entry name" value="holA"/>
    <property type="match status" value="1"/>
</dbReference>
<dbReference type="SUPFAM" id="SSF52540">
    <property type="entry name" value="P-loop containing nucleoside triphosphate hydrolases"/>
    <property type="match status" value="1"/>
</dbReference>
<sequence length="453" mass="49667">MIPQRPSLVNGAFQWFRSNHLISPIASANAGTSSASSNSLFTLPPVWDRMTANLVLLYTGSHQLSRRSCDRVATCELSADLTGEQERIRYPMAGHTGVSPRKPAQVLADIKRGKFVPVYVLFGADSAAADELLRALKEALVQPGMEAFDFESVHADELEVPILLQHIRQPPVASKRRLVVARGIDRLSKGRKKKGEDEEESAKGGQLGELLTGLAALPEACAVAVTCDYSEPVKNALDRAGLAMYVVDLRQPAAAELSALIHRRSKELGMSLEPAAVQLLLDVSGEETTLLLGELEKLATVVEPGATITEEEVRRLAGQSREFELNEYVGRVTRGDGAGGLAVLERLRNWGEEPIKTVAWLSGAFLRRVSYSDDTKRARLCLLQLYEINRDIISGHPEPFALLETFTVCAACPAKESYCPVFIDTRAPEFCLRRKVRRDRARPSLKGVLSADQ</sequence>
<evidence type="ECO:0000256" key="4">
    <source>
        <dbReference type="ARBA" id="ARBA00022932"/>
    </source>
</evidence>
<name>A0A937XFD5_UNCW3</name>
<dbReference type="InterPro" id="IPR027417">
    <property type="entry name" value="P-loop_NTPase"/>
</dbReference>
<dbReference type="EMBL" id="VGIR01000063">
    <property type="protein sequence ID" value="MBM3332147.1"/>
    <property type="molecule type" value="Genomic_DNA"/>
</dbReference>